<sequence length="67" mass="7354">MANSDHTASSWLGDFKRMTILLDRCGSTNGLLDSQPFGMLEGKSLRVERWSVSVPSSTLALREPNAD</sequence>
<reference evidence="1" key="1">
    <citation type="submission" date="2018-05" db="EMBL/GenBank/DDBJ databases">
        <authorList>
            <person name="Lanie J.A."/>
            <person name="Ng W.-L."/>
            <person name="Kazmierczak K.M."/>
            <person name="Andrzejewski T.M."/>
            <person name="Davidsen T.M."/>
            <person name="Wayne K.J."/>
            <person name="Tettelin H."/>
            <person name="Glass J.I."/>
            <person name="Rusch D."/>
            <person name="Podicherti R."/>
            <person name="Tsui H.-C.T."/>
            <person name="Winkler M.E."/>
        </authorList>
    </citation>
    <scope>NUCLEOTIDE SEQUENCE</scope>
</reference>
<name>A0A382C9N4_9ZZZZ</name>
<proteinExistence type="predicted"/>
<dbReference type="EMBL" id="UINC01033357">
    <property type="protein sequence ID" value="SVB22522.1"/>
    <property type="molecule type" value="Genomic_DNA"/>
</dbReference>
<protein>
    <submittedName>
        <fullName evidence="1">Uncharacterized protein</fullName>
    </submittedName>
</protein>
<dbReference type="AlphaFoldDB" id="A0A382C9N4"/>
<organism evidence="1">
    <name type="scientific">marine metagenome</name>
    <dbReference type="NCBI Taxonomy" id="408172"/>
    <lineage>
        <taxon>unclassified sequences</taxon>
        <taxon>metagenomes</taxon>
        <taxon>ecological metagenomes</taxon>
    </lineage>
</organism>
<evidence type="ECO:0000313" key="1">
    <source>
        <dbReference type="EMBL" id="SVB22522.1"/>
    </source>
</evidence>
<accession>A0A382C9N4</accession>
<gene>
    <name evidence="1" type="ORF">METZ01_LOCUS175376</name>
</gene>